<dbReference type="GO" id="GO:0006355">
    <property type="term" value="P:regulation of DNA-templated transcription"/>
    <property type="evidence" value="ECO:0007669"/>
    <property type="project" value="InterPro"/>
</dbReference>
<dbReference type="InterPro" id="IPR013767">
    <property type="entry name" value="PAS_fold"/>
</dbReference>
<evidence type="ECO:0000256" key="1">
    <source>
        <dbReference type="ARBA" id="ARBA00022741"/>
    </source>
</evidence>
<dbReference type="PANTHER" id="PTHR32071:SF113">
    <property type="entry name" value="ALGINATE BIOSYNTHESIS TRANSCRIPTIONAL REGULATORY PROTEIN ALGB"/>
    <property type="match status" value="1"/>
</dbReference>
<dbReference type="SMART" id="SM00382">
    <property type="entry name" value="AAA"/>
    <property type="match status" value="1"/>
</dbReference>
<dbReference type="OrthoDB" id="9763792at2"/>
<dbReference type="InterPro" id="IPR025662">
    <property type="entry name" value="Sigma_54_int_dom_ATP-bd_1"/>
</dbReference>
<dbReference type="Gene3D" id="3.30.450.20">
    <property type="entry name" value="PAS domain"/>
    <property type="match status" value="2"/>
</dbReference>
<dbReference type="InterPro" id="IPR000014">
    <property type="entry name" value="PAS"/>
</dbReference>
<organism evidence="9 10">
    <name type="scientific">Alkalidesulfovibrio alkalitolerans DSM 16529</name>
    <dbReference type="NCBI Taxonomy" id="1121439"/>
    <lineage>
        <taxon>Bacteria</taxon>
        <taxon>Pseudomonadati</taxon>
        <taxon>Thermodesulfobacteriota</taxon>
        <taxon>Desulfovibrionia</taxon>
        <taxon>Desulfovibrionales</taxon>
        <taxon>Desulfovibrionaceae</taxon>
        <taxon>Alkalidesulfovibrio</taxon>
    </lineage>
</organism>
<evidence type="ECO:0000256" key="6">
    <source>
        <dbReference type="SAM" id="MobiDB-lite"/>
    </source>
</evidence>
<gene>
    <name evidence="9" type="ORF">dsat_1218</name>
</gene>
<dbReference type="SMART" id="SM00091">
    <property type="entry name" value="PAS"/>
    <property type="match status" value="2"/>
</dbReference>
<dbReference type="Gene3D" id="1.10.10.60">
    <property type="entry name" value="Homeodomain-like"/>
    <property type="match status" value="1"/>
</dbReference>
<dbReference type="SMART" id="SM00086">
    <property type="entry name" value="PAC"/>
    <property type="match status" value="2"/>
</dbReference>
<dbReference type="PATRIC" id="fig|1121439.3.peg.2602"/>
<keyword evidence="10" id="KW-1185">Reference proteome</keyword>
<dbReference type="Gene3D" id="3.40.50.300">
    <property type="entry name" value="P-loop containing nucleotide triphosphate hydrolases"/>
    <property type="match status" value="1"/>
</dbReference>
<dbReference type="Pfam" id="PF00158">
    <property type="entry name" value="Sigma54_activat"/>
    <property type="match status" value="1"/>
</dbReference>
<dbReference type="Proteomes" id="UP000014975">
    <property type="component" value="Unassembled WGS sequence"/>
</dbReference>
<evidence type="ECO:0000256" key="4">
    <source>
        <dbReference type="ARBA" id="ARBA00023125"/>
    </source>
</evidence>
<dbReference type="InterPro" id="IPR002197">
    <property type="entry name" value="HTH_Fis"/>
</dbReference>
<dbReference type="InterPro" id="IPR003593">
    <property type="entry name" value="AAA+_ATPase"/>
</dbReference>
<dbReference type="Pfam" id="PF00989">
    <property type="entry name" value="PAS"/>
    <property type="match status" value="1"/>
</dbReference>
<dbReference type="InterPro" id="IPR058031">
    <property type="entry name" value="AAA_lid_NorR"/>
</dbReference>
<dbReference type="InterPro" id="IPR025944">
    <property type="entry name" value="Sigma_54_int_dom_CS"/>
</dbReference>
<dbReference type="STRING" id="1121439.dsat_1218"/>
<dbReference type="Pfam" id="PF02954">
    <property type="entry name" value="HTH_8"/>
    <property type="match status" value="1"/>
</dbReference>
<feature type="domain" description="Sigma-54 factor interaction" evidence="7">
    <location>
        <begin position="273"/>
        <end position="502"/>
    </location>
</feature>
<dbReference type="InterPro" id="IPR013656">
    <property type="entry name" value="PAS_4"/>
</dbReference>
<dbReference type="InterPro" id="IPR027417">
    <property type="entry name" value="P-loop_NTPase"/>
</dbReference>
<dbReference type="GO" id="GO:0043565">
    <property type="term" value="F:sequence-specific DNA binding"/>
    <property type="evidence" value="ECO:0007669"/>
    <property type="project" value="InterPro"/>
</dbReference>
<dbReference type="InterPro" id="IPR000700">
    <property type="entry name" value="PAS-assoc_C"/>
</dbReference>
<evidence type="ECO:0000259" key="8">
    <source>
        <dbReference type="PROSITE" id="PS50113"/>
    </source>
</evidence>
<evidence type="ECO:0000259" key="7">
    <source>
        <dbReference type="PROSITE" id="PS50045"/>
    </source>
</evidence>
<dbReference type="CDD" id="cd00130">
    <property type="entry name" value="PAS"/>
    <property type="match status" value="2"/>
</dbReference>
<dbReference type="Pfam" id="PF25601">
    <property type="entry name" value="AAA_lid_14"/>
    <property type="match status" value="1"/>
</dbReference>
<evidence type="ECO:0000256" key="3">
    <source>
        <dbReference type="ARBA" id="ARBA00023015"/>
    </source>
</evidence>
<keyword evidence="3" id="KW-0805">Transcription regulation</keyword>
<dbReference type="GO" id="GO:0005524">
    <property type="term" value="F:ATP binding"/>
    <property type="evidence" value="ECO:0007669"/>
    <property type="project" value="UniProtKB-KW"/>
</dbReference>
<dbReference type="PROSITE" id="PS00688">
    <property type="entry name" value="SIGMA54_INTERACT_3"/>
    <property type="match status" value="1"/>
</dbReference>
<evidence type="ECO:0000256" key="5">
    <source>
        <dbReference type="ARBA" id="ARBA00023163"/>
    </source>
</evidence>
<feature type="domain" description="PAC" evidence="8">
    <location>
        <begin position="83"/>
        <end position="135"/>
    </location>
</feature>
<dbReference type="PROSITE" id="PS00676">
    <property type="entry name" value="SIGMA54_INTERACT_2"/>
    <property type="match status" value="1"/>
</dbReference>
<dbReference type="RefSeq" id="WP_020887915.1">
    <property type="nucleotide sequence ID" value="NZ_ATHI01000031.1"/>
</dbReference>
<keyword evidence="5" id="KW-0804">Transcription</keyword>
<sequence length="596" mass="66329">MAEKPDVNAVRCGDSYREIVEGQSEPICRFETRGLFCFVNQAFIQTFAEGETRPANFFDLAPEQERLRIRASLASLNERSPTGSFEHRVIDRDGRIRWFQWNIRAFFGAGGEARAYQAVGRDITTRKIAEEALLQVSSEKESLRLNLEAVFQSIPDGILTIDQNFSVVRANKAAGTILGVGAAEPGCSLASGDEPWRAALREVVDQTIRTRQGVREFRIDFRQEGLARVLVANSSPLLDHHGAFSGTVLVVRDITRLVDLERKLSERHRHQNIIGKSPGMLAIYELLEQLAAVDTTVLVLGESGTGKELVVDALHFGGPRAKGPLVKVNCSALSENLLESELFGHVKGAFTGAVQDSVGRFQAAEGGTIFLDEIGDISPRIQLKLLRGLERKEFERVGDNRTYRADVRVVAATNVDLLEKVRQGLFREDLYYRLKVVAVRLPALRDRKEDIPLLTDHFLRHFCQAFGKNVTGLEADALAVFMRYDWPGNVRELKHAMEHACLLCRGERISVRDLPSELIDFSLRGRARPLADGAPESSAQSLSSVPRNTRPRDLTRDEVLDALSRCSGNKAKAARLLGMSRRTLYRKLDDLGISAS</sequence>
<proteinExistence type="predicted"/>
<dbReference type="InterPro" id="IPR025943">
    <property type="entry name" value="Sigma_54_int_dom_ATP-bd_2"/>
</dbReference>
<dbReference type="NCBIfam" id="TIGR00229">
    <property type="entry name" value="sensory_box"/>
    <property type="match status" value="2"/>
</dbReference>
<protein>
    <submittedName>
        <fullName evidence="9">PAS modulated sigma54 specific transcriptional regulator, Fis family</fullName>
    </submittedName>
</protein>
<dbReference type="PRINTS" id="PR01590">
    <property type="entry name" value="HTHFIS"/>
</dbReference>
<dbReference type="Gene3D" id="1.10.8.60">
    <property type="match status" value="1"/>
</dbReference>
<dbReference type="CDD" id="cd00009">
    <property type="entry name" value="AAA"/>
    <property type="match status" value="1"/>
</dbReference>
<dbReference type="FunFam" id="3.40.50.300:FF:000006">
    <property type="entry name" value="DNA-binding transcriptional regulator NtrC"/>
    <property type="match status" value="1"/>
</dbReference>
<dbReference type="InterPro" id="IPR002078">
    <property type="entry name" value="Sigma_54_int"/>
</dbReference>
<dbReference type="Pfam" id="PF08448">
    <property type="entry name" value="PAS_4"/>
    <property type="match status" value="1"/>
</dbReference>
<dbReference type="PROSITE" id="PS50045">
    <property type="entry name" value="SIGMA54_INTERACT_4"/>
    <property type="match status" value="1"/>
</dbReference>
<name>S7T1Q8_9BACT</name>
<dbReference type="SUPFAM" id="SSF55785">
    <property type="entry name" value="PYP-like sensor domain (PAS domain)"/>
    <property type="match status" value="2"/>
</dbReference>
<feature type="domain" description="PAC" evidence="8">
    <location>
        <begin position="213"/>
        <end position="266"/>
    </location>
</feature>
<keyword evidence="4" id="KW-0238">DNA-binding</keyword>
<dbReference type="SUPFAM" id="SSF46689">
    <property type="entry name" value="Homeodomain-like"/>
    <property type="match status" value="1"/>
</dbReference>
<dbReference type="InterPro" id="IPR035965">
    <property type="entry name" value="PAS-like_dom_sf"/>
</dbReference>
<dbReference type="eggNOG" id="COG3829">
    <property type="taxonomic scope" value="Bacteria"/>
</dbReference>
<dbReference type="AlphaFoldDB" id="S7T1Q8"/>
<accession>S7T1Q8</accession>
<keyword evidence="2" id="KW-0067">ATP-binding</keyword>
<evidence type="ECO:0000256" key="2">
    <source>
        <dbReference type="ARBA" id="ARBA00022840"/>
    </source>
</evidence>
<comment type="caution">
    <text evidence="9">The sequence shown here is derived from an EMBL/GenBank/DDBJ whole genome shotgun (WGS) entry which is preliminary data.</text>
</comment>
<dbReference type="PROSITE" id="PS00675">
    <property type="entry name" value="SIGMA54_INTERACT_1"/>
    <property type="match status" value="1"/>
</dbReference>
<feature type="compositionally biased region" description="Polar residues" evidence="6">
    <location>
        <begin position="537"/>
        <end position="547"/>
    </location>
</feature>
<keyword evidence="1" id="KW-0547">Nucleotide-binding</keyword>
<dbReference type="InterPro" id="IPR001610">
    <property type="entry name" value="PAC"/>
</dbReference>
<dbReference type="PROSITE" id="PS50113">
    <property type="entry name" value="PAC"/>
    <property type="match status" value="2"/>
</dbReference>
<dbReference type="PANTHER" id="PTHR32071">
    <property type="entry name" value="TRANSCRIPTIONAL REGULATORY PROTEIN"/>
    <property type="match status" value="1"/>
</dbReference>
<evidence type="ECO:0000313" key="10">
    <source>
        <dbReference type="Proteomes" id="UP000014975"/>
    </source>
</evidence>
<evidence type="ECO:0000313" key="9">
    <source>
        <dbReference type="EMBL" id="EPR30496.1"/>
    </source>
</evidence>
<dbReference type="SUPFAM" id="SSF52540">
    <property type="entry name" value="P-loop containing nucleoside triphosphate hydrolases"/>
    <property type="match status" value="1"/>
</dbReference>
<dbReference type="InterPro" id="IPR009057">
    <property type="entry name" value="Homeodomain-like_sf"/>
</dbReference>
<dbReference type="EMBL" id="ATHI01000031">
    <property type="protein sequence ID" value="EPR30496.1"/>
    <property type="molecule type" value="Genomic_DNA"/>
</dbReference>
<feature type="region of interest" description="Disordered" evidence="6">
    <location>
        <begin position="530"/>
        <end position="554"/>
    </location>
</feature>
<reference evidence="9 10" key="1">
    <citation type="journal article" date="2013" name="Genome Announc.">
        <title>Draft genome sequences for three mercury-methylating, sulfate-reducing bacteria.</title>
        <authorList>
            <person name="Brown S.D."/>
            <person name="Hurt R.A.Jr."/>
            <person name="Gilmour C.C."/>
            <person name="Elias D.A."/>
        </authorList>
    </citation>
    <scope>NUCLEOTIDE SEQUENCE [LARGE SCALE GENOMIC DNA]</scope>
    <source>
        <strain evidence="9 10">DSM 16529</strain>
    </source>
</reference>